<feature type="region of interest" description="Disordered" evidence="1">
    <location>
        <begin position="1"/>
        <end position="33"/>
    </location>
</feature>
<reference evidence="2 3" key="1">
    <citation type="submission" date="2015-11" db="EMBL/GenBank/DDBJ databases">
        <title>Genome sequences of Lysobacter enzymogenes strain C3 and Lysobacter antibioticus ATCC 29479.</title>
        <authorList>
            <person name="Kobayashi D.Y."/>
        </authorList>
    </citation>
    <scope>NUCLEOTIDE SEQUENCE [LARGE SCALE GENOMIC DNA]</scope>
    <source>
        <strain evidence="2 3">C3</strain>
    </source>
</reference>
<feature type="compositionally biased region" description="Basic residues" evidence="1">
    <location>
        <begin position="1"/>
        <end position="28"/>
    </location>
</feature>
<dbReference type="KEGG" id="lez:GLE_2810"/>
<proteinExistence type="predicted"/>
<evidence type="ECO:0000256" key="1">
    <source>
        <dbReference type="SAM" id="MobiDB-lite"/>
    </source>
</evidence>
<accession>A0A0S2DI56</accession>
<evidence type="ECO:0000313" key="3">
    <source>
        <dbReference type="Proteomes" id="UP000061569"/>
    </source>
</evidence>
<organism evidence="2 3">
    <name type="scientific">Lysobacter enzymogenes</name>
    <dbReference type="NCBI Taxonomy" id="69"/>
    <lineage>
        <taxon>Bacteria</taxon>
        <taxon>Pseudomonadati</taxon>
        <taxon>Pseudomonadota</taxon>
        <taxon>Gammaproteobacteria</taxon>
        <taxon>Lysobacterales</taxon>
        <taxon>Lysobacteraceae</taxon>
        <taxon>Lysobacter</taxon>
    </lineage>
</organism>
<evidence type="ECO:0000313" key="2">
    <source>
        <dbReference type="EMBL" id="ALN58158.1"/>
    </source>
</evidence>
<gene>
    <name evidence="2" type="ORF">GLE_2810</name>
</gene>
<name>A0A0S2DI56_LYSEN</name>
<dbReference type="EMBL" id="CP013140">
    <property type="protein sequence ID" value="ALN58158.1"/>
    <property type="molecule type" value="Genomic_DNA"/>
</dbReference>
<dbReference type="AlphaFoldDB" id="A0A0S2DI56"/>
<sequence>MLSLRRRGGRRSRRRGGRRRLGGRRGRSRLTAYHQGHGDHQCAMGRILHADLAGERRVRWGCCITLACNGCDGAALRPYASTSANALASAAYQPSFDQREIGRYR</sequence>
<protein>
    <submittedName>
        <fullName evidence="2">Uncharacterized protein</fullName>
    </submittedName>
</protein>
<dbReference type="Proteomes" id="UP000061569">
    <property type="component" value="Chromosome"/>
</dbReference>